<dbReference type="Pfam" id="PF00440">
    <property type="entry name" value="TetR_N"/>
    <property type="match status" value="1"/>
</dbReference>
<proteinExistence type="predicted"/>
<dbReference type="OrthoDB" id="9810250at2"/>
<dbReference type="InterPro" id="IPR009057">
    <property type="entry name" value="Homeodomain-like_sf"/>
</dbReference>
<organism evidence="4 5">
    <name type="scientific">Paenibacillus pini JCM 16418</name>
    <dbReference type="NCBI Taxonomy" id="1236976"/>
    <lineage>
        <taxon>Bacteria</taxon>
        <taxon>Bacillati</taxon>
        <taxon>Bacillota</taxon>
        <taxon>Bacilli</taxon>
        <taxon>Bacillales</taxon>
        <taxon>Paenibacillaceae</taxon>
        <taxon>Paenibacillus</taxon>
    </lineage>
</organism>
<dbReference type="Gene3D" id="1.10.357.10">
    <property type="entry name" value="Tetracycline Repressor, domain 2"/>
    <property type="match status" value="1"/>
</dbReference>
<feature type="domain" description="HTH tetR-type" evidence="3">
    <location>
        <begin position="14"/>
        <end position="74"/>
    </location>
</feature>
<evidence type="ECO:0000259" key="3">
    <source>
        <dbReference type="PROSITE" id="PS50977"/>
    </source>
</evidence>
<dbReference type="InterPro" id="IPR001647">
    <property type="entry name" value="HTH_TetR"/>
</dbReference>
<dbReference type="RefSeq" id="WP_081765358.1">
    <property type="nucleotide sequence ID" value="NZ_BAVZ01000004.1"/>
</dbReference>
<protein>
    <submittedName>
        <fullName evidence="4">TetR family regulatory protein</fullName>
    </submittedName>
</protein>
<evidence type="ECO:0000313" key="5">
    <source>
        <dbReference type="Proteomes" id="UP000019364"/>
    </source>
</evidence>
<evidence type="ECO:0000256" key="1">
    <source>
        <dbReference type="ARBA" id="ARBA00023125"/>
    </source>
</evidence>
<evidence type="ECO:0000256" key="2">
    <source>
        <dbReference type="PROSITE-ProRule" id="PRU00335"/>
    </source>
</evidence>
<feature type="DNA-binding region" description="H-T-H motif" evidence="2">
    <location>
        <begin position="37"/>
        <end position="56"/>
    </location>
</feature>
<dbReference type="PANTHER" id="PTHR43479:SF7">
    <property type="entry name" value="TETR-FAMILY TRANSCRIPTIONAL REGULATOR"/>
    <property type="match status" value="1"/>
</dbReference>
<sequence length="128" mass="15309">MMAAQMKKTDPRVVRTQRLLRKAMFELMEEREFEHITVQDIADRATIKRATFYLHFNDKQDLVHQCISELLEELHNSMEYSQEELENFDFTSREAHPSFIRLFHHIAEHYDQYQALLVKNRIPALSTG</sequence>
<name>W7YT01_9BACL</name>
<dbReference type="EMBL" id="BAVZ01000004">
    <property type="protein sequence ID" value="GAF07771.1"/>
    <property type="molecule type" value="Genomic_DNA"/>
</dbReference>
<dbReference type="PANTHER" id="PTHR43479">
    <property type="entry name" value="ACREF/ENVCD OPERON REPRESSOR-RELATED"/>
    <property type="match status" value="1"/>
</dbReference>
<keyword evidence="5" id="KW-1185">Reference proteome</keyword>
<dbReference type="SUPFAM" id="SSF46689">
    <property type="entry name" value="Homeodomain-like"/>
    <property type="match status" value="1"/>
</dbReference>
<dbReference type="AlphaFoldDB" id="W7YT01"/>
<accession>W7YT01</accession>
<reference evidence="4 5" key="1">
    <citation type="journal article" date="2014" name="Genome Announc.">
        <title>Draft Genome Sequence of Paenibacillus pini JCM 16418T, Isolated from the Rhizosphere of Pine Tree.</title>
        <authorList>
            <person name="Yuki M."/>
            <person name="Oshima K."/>
            <person name="Suda W."/>
            <person name="Oshida Y."/>
            <person name="Kitamura K."/>
            <person name="Iida Y."/>
            <person name="Hattori M."/>
            <person name="Ohkuma M."/>
        </authorList>
    </citation>
    <scope>NUCLEOTIDE SEQUENCE [LARGE SCALE GENOMIC DNA]</scope>
    <source>
        <strain evidence="4 5">JCM 16418</strain>
    </source>
</reference>
<dbReference type="STRING" id="1236976.JCM16418_1799"/>
<dbReference type="GO" id="GO:0003677">
    <property type="term" value="F:DNA binding"/>
    <property type="evidence" value="ECO:0007669"/>
    <property type="project" value="UniProtKB-UniRule"/>
</dbReference>
<dbReference type="InterPro" id="IPR050624">
    <property type="entry name" value="HTH-type_Tx_Regulator"/>
</dbReference>
<comment type="caution">
    <text evidence="4">The sequence shown here is derived from an EMBL/GenBank/DDBJ whole genome shotgun (WGS) entry which is preliminary data.</text>
</comment>
<evidence type="ECO:0000313" key="4">
    <source>
        <dbReference type="EMBL" id="GAF07771.1"/>
    </source>
</evidence>
<keyword evidence="1 2" id="KW-0238">DNA-binding</keyword>
<dbReference type="Proteomes" id="UP000019364">
    <property type="component" value="Unassembled WGS sequence"/>
</dbReference>
<gene>
    <name evidence="4" type="ORF">JCM16418_1799</name>
</gene>
<dbReference type="eggNOG" id="COG1309">
    <property type="taxonomic scope" value="Bacteria"/>
</dbReference>
<dbReference type="PROSITE" id="PS50977">
    <property type="entry name" value="HTH_TETR_2"/>
    <property type="match status" value="1"/>
</dbReference>